<keyword evidence="2" id="KW-0813">Transport</keyword>
<evidence type="ECO:0000313" key="9">
    <source>
        <dbReference type="EnsemblPlants" id="KEH15169"/>
    </source>
</evidence>
<keyword evidence="10" id="KW-1185">Reference proteome</keyword>
<feature type="transmembrane region" description="Helical" evidence="6">
    <location>
        <begin position="183"/>
        <end position="201"/>
    </location>
</feature>
<dbReference type="AlphaFoldDB" id="A0A072TC64"/>
<keyword evidence="3 6" id="KW-0812">Transmembrane</keyword>
<evidence type="ECO:0000256" key="4">
    <source>
        <dbReference type="ARBA" id="ARBA00022989"/>
    </source>
</evidence>
<feature type="transmembrane region" description="Helical" evidence="6">
    <location>
        <begin position="207"/>
        <end position="228"/>
    </location>
</feature>
<dbReference type="Gene3D" id="1.20.1250.20">
    <property type="entry name" value="MFS general substrate transporter like domains"/>
    <property type="match status" value="2"/>
</dbReference>
<feature type="transmembrane region" description="Helical" evidence="6">
    <location>
        <begin position="62"/>
        <end position="83"/>
    </location>
</feature>
<gene>
    <name evidence="8" type="ORF">MTR_1946s0010</name>
</gene>
<feature type="transmembrane region" description="Helical" evidence="6">
    <location>
        <begin position="34"/>
        <end position="56"/>
    </location>
</feature>
<dbReference type="GO" id="GO:0046942">
    <property type="term" value="P:carboxylic acid transport"/>
    <property type="evidence" value="ECO:0000318"/>
    <property type="project" value="GO_Central"/>
</dbReference>
<dbReference type="PROSITE" id="PS00217">
    <property type="entry name" value="SUGAR_TRANSPORT_2"/>
    <property type="match status" value="1"/>
</dbReference>
<dbReference type="InterPro" id="IPR036259">
    <property type="entry name" value="MFS_trans_sf"/>
</dbReference>
<sequence length="311" mass="33320">MILRFLAGLGLGGVWGVAAAFISEVFPSRQRGRAASFVISAWPIGFGAAALLARFVLPVYGWRVLFFCGIGAVVAAIYTLIFVRESEAWLADRAATSVAKRSVSVREIFSDDLRVTTILGTLAATCALVGYWGANTWIPTYLIKERGLGTASMTAFVILLNVGMFTGLHFFGWLGDRIGRDRAVVVSFIGAAVMLPIYAVMRNDTMLLWMGPLTALFFPFGGLFGAYFGDLYPARVRSLGAGFCFNFGRGLSAFAPFALGAIATKSSLATGIALCSVAFGFAAIFTVMLARAQRHRVSPAQLATGVQFARE</sequence>
<dbReference type="Pfam" id="PF07690">
    <property type="entry name" value="MFS_1"/>
    <property type="match status" value="1"/>
</dbReference>
<dbReference type="InterPro" id="IPR005829">
    <property type="entry name" value="Sugar_transporter_CS"/>
</dbReference>
<evidence type="ECO:0000256" key="2">
    <source>
        <dbReference type="ARBA" id="ARBA00022448"/>
    </source>
</evidence>
<dbReference type="Proteomes" id="UP000002051">
    <property type="component" value="Unassembled WGS sequence"/>
</dbReference>
<reference evidence="8 10" key="1">
    <citation type="journal article" date="2011" name="Nature">
        <title>The Medicago genome provides insight into the evolution of rhizobial symbioses.</title>
        <authorList>
            <person name="Young N.D."/>
            <person name="Debelle F."/>
            <person name="Oldroyd G.E."/>
            <person name="Geurts R."/>
            <person name="Cannon S.B."/>
            <person name="Udvardi M.K."/>
            <person name="Benedito V.A."/>
            <person name="Mayer K.F."/>
            <person name="Gouzy J."/>
            <person name="Schoof H."/>
            <person name="Van de Peer Y."/>
            <person name="Proost S."/>
            <person name="Cook D.R."/>
            <person name="Meyers B.C."/>
            <person name="Spannagl M."/>
            <person name="Cheung F."/>
            <person name="De Mita S."/>
            <person name="Krishnakumar V."/>
            <person name="Gundlach H."/>
            <person name="Zhou S."/>
            <person name="Mudge J."/>
            <person name="Bharti A.K."/>
            <person name="Murray J.D."/>
            <person name="Naoumkina M.A."/>
            <person name="Rosen B."/>
            <person name="Silverstein K.A."/>
            <person name="Tang H."/>
            <person name="Rombauts S."/>
            <person name="Zhao P.X."/>
            <person name="Zhou P."/>
            <person name="Barbe V."/>
            <person name="Bardou P."/>
            <person name="Bechner M."/>
            <person name="Bellec A."/>
            <person name="Berger A."/>
            <person name="Berges H."/>
            <person name="Bidwell S."/>
            <person name="Bisseling T."/>
            <person name="Choisne N."/>
            <person name="Couloux A."/>
            <person name="Denny R."/>
            <person name="Deshpande S."/>
            <person name="Dai X."/>
            <person name="Doyle J.J."/>
            <person name="Dudez A.M."/>
            <person name="Farmer A.D."/>
            <person name="Fouteau S."/>
            <person name="Franken C."/>
            <person name="Gibelin C."/>
            <person name="Gish J."/>
            <person name="Goldstein S."/>
            <person name="Gonzalez A.J."/>
            <person name="Green P.J."/>
            <person name="Hallab A."/>
            <person name="Hartog M."/>
            <person name="Hua A."/>
            <person name="Humphray S.J."/>
            <person name="Jeong D.H."/>
            <person name="Jing Y."/>
            <person name="Jocker A."/>
            <person name="Kenton S.M."/>
            <person name="Kim D.J."/>
            <person name="Klee K."/>
            <person name="Lai H."/>
            <person name="Lang C."/>
            <person name="Lin S."/>
            <person name="Macmil S.L."/>
            <person name="Magdelenat G."/>
            <person name="Matthews L."/>
            <person name="McCorrison J."/>
            <person name="Monaghan E.L."/>
            <person name="Mun J.H."/>
            <person name="Najar F.Z."/>
            <person name="Nicholson C."/>
            <person name="Noirot C."/>
            <person name="O'Bleness M."/>
            <person name="Paule C.R."/>
            <person name="Poulain J."/>
            <person name="Prion F."/>
            <person name="Qin B."/>
            <person name="Qu C."/>
            <person name="Retzel E.F."/>
            <person name="Riddle C."/>
            <person name="Sallet E."/>
            <person name="Samain S."/>
            <person name="Samson N."/>
            <person name="Sanders I."/>
            <person name="Saurat O."/>
            <person name="Scarpelli C."/>
            <person name="Schiex T."/>
            <person name="Segurens B."/>
            <person name="Severin A.J."/>
            <person name="Sherrier D.J."/>
            <person name="Shi R."/>
            <person name="Sims S."/>
            <person name="Singer S.R."/>
            <person name="Sinharoy S."/>
            <person name="Sterck L."/>
            <person name="Viollet A."/>
            <person name="Wang B.B."/>
            <person name="Wang K."/>
            <person name="Wang M."/>
            <person name="Wang X."/>
            <person name="Warfsmann J."/>
            <person name="Weissenbach J."/>
            <person name="White D.D."/>
            <person name="White J.D."/>
            <person name="Wiley G.B."/>
            <person name="Wincker P."/>
            <person name="Xing Y."/>
            <person name="Yang L."/>
            <person name="Yao Z."/>
            <person name="Ying F."/>
            <person name="Zhai J."/>
            <person name="Zhou L."/>
            <person name="Zuber A."/>
            <person name="Denarie J."/>
            <person name="Dixon R.A."/>
            <person name="May G.D."/>
            <person name="Schwartz D.C."/>
            <person name="Rogers J."/>
            <person name="Quetier F."/>
            <person name="Town C.D."/>
            <person name="Roe B.A."/>
        </authorList>
    </citation>
    <scope>NUCLEOTIDE SEQUENCE [LARGE SCALE GENOMIC DNA]</scope>
    <source>
        <strain evidence="8">A17</strain>
        <strain evidence="9 10">cv. Jemalong A17</strain>
    </source>
</reference>
<dbReference type="InterPro" id="IPR011701">
    <property type="entry name" value="MFS"/>
</dbReference>
<protein>
    <submittedName>
        <fullName evidence="8">MFS transporter</fullName>
    </submittedName>
</protein>
<comment type="subcellular location">
    <subcellularLocation>
        <location evidence="1">Membrane</location>
        <topology evidence="1">Multi-pass membrane protein</topology>
    </subcellularLocation>
</comment>
<dbReference type="PANTHER" id="PTHR23508:SF10">
    <property type="entry name" value="CARBOXYLIC ACID TRANSPORTER PROTEIN HOMOLOG"/>
    <property type="match status" value="1"/>
</dbReference>
<dbReference type="HOGENOM" id="CLU_001265_46_6_1"/>
<reference evidence="8 10" key="2">
    <citation type="journal article" date="2014" name="BMC Genomics">
        <title>An improved genome release (version Mt4.0) for the model legume Medicago truncatula.</title>
        <authorList>
            <person name="Tang H."/>
            <person name="Krishnakumar V."/>
            <person name="Bidwell S."/>
            <person name="Rosen B."/>
            <person name="Chan A."/>
            <person name="Zhou S."/>
            <person name="Gentzbittel L."/>
            <person name="Childs K.L."/>
            <person name="Yandell M."/>
            <person name="Gundlach H."/>
            <person name="Mayer K.F."/>
            <person name="Schwartz D.C."/>
            <person name="Town C.D."/>
        </authorList>
    </citation>
    <scope>GENOME REANNOTATION</scope>
    <source>
        <strain evidence="8">A17</strain>
        <strain evidence="9 10">cv. Jemalong A17</strain>
    </source>
</reference>
<evidence type="ECO:0000313" key="10">
    <source>
        <dbReference type="Proteomes" id="UP000002051"/>
    </source>
</evidence>
<evidence type="ECO:0000313" key="8">
    <source>
        <dbReference type="EMBL" id="KEH15169.1"/>
    </source>
</evidence>
<feature type="transmembrane region" description="Helical" evidence="6">
    <location>
        <begin position="268"/>
        <end position="290"/>
    </location>
</feature>
<evidence type="ECO:0000256" key="6">
    <source>
        <dbReference type="SAM" id="Phobius"/>
    </source>
</evidence>
<accession>A0A072TC64</accession>
<feature type="domain" description="Major facilitator superfamily (MFS) profile" evidence="7">
    <location>
        <begin position="1"/>
        <end position="294"/>
    </location>
</feature>
<dbReference type="SUPFAM" id="SSF103473">
    <property type="entry name" value="MFS general substrate transporter"/>
    <property type="match status" value="1"/>
</dbReference>
<feature type="transmembrane region" description="Helical" evidence="6">
    <location>
        <begin position="6"/>
        <end position="22"/>
    </location>
</feature>
<keyword evidence="4 6" id="KW-1133">Transmembrane helix</keyword>
<organism evidence="8 10">
    <name type="scientific">Medicago truncatula</name>
    <name type="common">Barrel medic</name>
    <name type="synonym">Medicago tribuloides</name>
    <dbReference type="NCBI Taxonomy" id="3880"/>
    <lineage>
        <taxon>Eukaryota</taxon>
        <taxon>Viridiplantae</taxon>
        <taxon>Streptophyta</taxon>
        <taxon>Embryophyta</taxon>
        <taxon>Tracheophyta</taxon>
        <taxon>Spermatophyta</taxon>
        <taxon>Magnoliopsida</taxon>
        <taxon>eudicotyledons</taxon>
        <taxon>Gunneridae</taxon>
        <taxon>Pentapetalae</taxon>
        <taxon>rosids</taxon>
        <taxon>fabids</taxon>
        <taxon>Fabales</taxon>
        <taxon>Fabaceae</taxon>
        <taxon>Papilionoideae</taxon>
        <taxon>50 kb inversion clade</taxon>
        <taxon>NPAAA clade</taxon>
        <taxon>Hologalegina</taxon>
        <taxon>IRL clade</taxon>
        <taxon>Trifolieae</taxon>
        <taxon>Medicago</taxon>
    </lineage>
</organism>
<dbReference type="PROSITE" id="PS50850">
    <property type="entry name" value="MFS"/>
    <property type="match status" value="1"/>
</dbReference>
<evidence type="ECO:0000256" key="3">
    <source>
        <dbReference type="ARBA" id="ARBA00022692"/>
    </source>
</evidence>
<feature type="transmembrane region" description="Helical" evidence="6">
    <location>
        <begin position="153"/>
        <end position="171"/>
    </location>
</feature>
<evidence type="ECO:0000256" key="5">
    <source>
        <dbReference type="ARBA" id="ARBA00023136"/>
    </source>
</evidence>
<dbReference type="EnsemblPlants" id="KEH15169">
    <property type="protein sequence ID" value="KEH15169"/>
    <property type="gene ID" value="MTR_1946s0010"/>
</dbReference>
<proteinExistence type="predicted"/>
<dbReference type="GO" id="GO:0005886">
    <property type="term" value="C:plasma membrane"/>
    <property type="evidence" value="ECO:0000318"/>
    <property type="project" value="GO_Central"/>
</dbReference>
<reference evidence="9" key="3">
    <citation type="submission" date="2015-06" db="UniProtKB">
        <authorList>
            <consortium name="EnsemblPlants"/>
        </authorList>
    </citation>
    <scope>IDENTIFICATION</scope>
    <source>
        <strain evidence="9">cv. Jemalong A17</strain>
    </source>
</reference>
<name>A0A072TC64_MEDTR</name>
<feature type="transmembrane region" description="Helical" evidence="6">
    <location>
        <begin position="113"/>
        <end position="133"/>
    </location>
</feature>
<dbReference type="InterPro" id="IPR020846">
    <property type="entry name" value="MFS_dom"/>
</dbReference>
<dbReference type="EMBL" id="KL404670">
    <property type="protein sequence ID" value="KEH15169.1"/>
    <property type="molecule type" value="Genomic_DNA"/>
</dbReference>
<dbReference type="GO" id="GO:0046943">
    <property type="term" value="F:carboxylic acid transmembrane transporter activity"/>
    <property type="evidence" value="ECO:0000318"/>
    <property type="project" value="GO_Central"/>
</dbReference>
<feature type="transmembrane region" description="Helical" evidence="6">
    <location>
        <begin position="240"/>
        <end position="262"/>
    </location>
</feature>
<evidence type="ECO:0000259" key="7">
    <source>
        <dbReference type="PROSITE" id="PS50850"/>
    </source>
</evidence>
<evidence type="ECO:0000256" key="1">
    <source>
        <dbReference type="ARBA" id="ARBA00004141"/>
    </source>
</evidence>
<keyword evidence="5 6" id="KW-0472">Membrane</keyword>
<dbReference type="PANTHER" id="PTHR23508">
    <property type="entry name" value="CARBOXYLIC ACID TRANSPORTER PROTEIN HOMOLOG"/>
    <property type="match status" value="1"/>
</dbReference>